<comment type="subcellular location">
    <subcellularLocation>
        <location evidence="4">Cytoplasm</location>
    </subcellularLocation>
</comment>
<protein>
    <recommendedName>
        <fullName evidence="4">Eukaryotic translation initiation factor 3 subunit E</fullName>
    </recommendedName>
</protein>
<evidence type="ECO:0000259" key="5">
    <source>
        <dbReference type="PROSITE" id="PS50250"/>
    </source>
</evidence>
<proteinExistence type="inferred from homology"/>
<dbReference type="PIRSF" id="PIRSF016255">
    <property type="entry name" value="eIF3e_su6"/>
    <property type="match status" value="1"/>
</dbReference>
<keyword evidence="3 4" id="KW-0648">Protein biosynthesis</keyword>
<comment type="caution">
    <text evidence="6">The sequence shown here is derived from an EMBL/GenBank/DDBJ whole genome shotgun (WGS) entry which is preliminary data.</text>
</comment>
<dbReference type="STRING" id="45607.A0A2T0FML9"/>
<dbReference type="Pfam" id="PF01399">
    <property type="entry name" value="PCI"/>
    <property type="match status" value="1"/>
</dbReference>
<dbReference type="SMART" id="SM00088">
    <property type="entry name" value="PINT"/>
    <property type="match status" value="1"/>
</dbReference>
<keyword evidence="7" id="KW-1185">Reference proteome</keyword>
<evidence type="ECO:0000256" key="3">
    <source>
        <dbReference type="ARBA" id="ARBA00022917"/>
    </source>
</evidence>
<evidence type="ECO:0000313" key="6">
    <source>
        <dbReference type="EMBL" id="PRT56232.1"/>
    </source>
</evidence>
<organism evidence="6 7">
    <name type="scientific">Wickerhamiella sorbophila</name>
    <dbReference type="NCBI Taxonomy" id="45607"/>
    <lineage>
        <taxon>Eukaryota</taxon>
        <taxon>Fungi</taxon>
        <taxon>Dikarya</taxon>
        <taxon>Ascomycota</taxon>
        <taxon>Saccharomycotina</taxon>
        <taxon>Dipodascomycetes</taxon>
        <taxon>Dipodascales</taxon>
        <taxon>Trichomonascaceae</taxon>
        <taxon>Wickerhamiella</taxon>
    </lineage>
</organism>
<evidence type="ECO:0000256" key="1">
    <source>
        <dbReference type="ARBA" id="ARBA00022490"/>
    </source>
</evidence>
<sequence length="370" mass="40824">MSENFKYDLTESMLPFLDRQLAHLLLESAAKNGSTDAGRIDAQVLEGTLLISAISAAGGDVAKAEAAKKDAEAKAASGDDSVRAKFAYDSGDYSKALELLSSVSTPQAAWGKLAAGIMNGDFATAMDSLQKVQEGLDAKGTDALHQLNNRAWFVHWALFVLFRVDGGVDKLCELFFQSNYMSTIQASCPWILRYLAVAALISAAANNNHHHAHRRIKELVRAVVQELYEYEDPVLSFIKALYVDYDLSEATRQLQQAQELVAGDYFVNGHTAAFVNAARLLIVELYCRVHQCVKVESLAKVVNMPEAECEKWLYSLVKDNKIDGKVDEAAKVVKLNSKRQSAYDQIIDKTKNLDQRNAQLLAQVHAKHEA</sequence>
<reference evidence="6 7" key="1">
    <citation type="submission" date="2017-04" db="EMBL/GenBank/DDBJ databases">
        <title>Genome sequencing of [Candida] sorbophila.</title>
        <authorList>
            <person name="Ahn J.O."/>
        </authorList>
    </citation>
    <scope>NUCLEOTIDE SEQUENCE [LARGE SCALE GENOMIC DNA]</scope>
    <source>
        <strain evidence="6 7">DS02</strain>
    </source>
</reference>
<dbReference type="SUPFAM" id="SSF46785">
    <property type="entry name" value="Winged helix' DNA-binding domain"/>
    <property type="match status" value="1"/>
</dbReference>
<keyword evidence="1 4" id="KW-0963">Cytoplasm</keyword>
<evidence type="ECO:0000256" key="4">
    <source>
        <dbReference type="PIRNR" id="PIRNR016255"/>
    </source>
</evidence>
<dbReference type="InterPro" id="IPR000717">
    <property type="entry name" value="PCI_dom"/>
</dbReference>
<dbReference type="EMBL" id="NDIQ01000022">
    <property type="protein sequence ID" value="PRT56232.1"/>
    <property type="molecule type" value="Genomic_DNA"/>
</dbReference>
<keyword evidence="2 4" id="KW-0396">Initiation factor</keyword>
<evidence type="ECO:0000313" key="7">
    <source>
        <dbReference type="Proteomes" id="UP000238350"/>
    </source>
</evidence>
<dbReference type="InterPro" id="IPR036390">
    <property type="entry name" value="WH_DNA-bd_sf"/>
</dbReference>
<dbReference type="PANTHER" id="PTHR10317">
    <property type="entry name" value="EUKARYOTIC TRANSLATION INITIATION FACTOR 3 SUBUNIT E"/>
    <property type="match status" value="1"/>
</dbReference>
<dbReference type="InterPro" id="IPR016650">
    <property type="entry name" value="eIF3e"/>
</dbReference>
<dbReference type="Proteomes" id="UP000238350">
    <property type="component" value="Unassembled WGS sequence"/>
</dbReference>
<dbReference type="GeneID" id="36517600"/>
<dbReference type="PROSITE" id="PS50250">
    <property type="entry name" value="PCI"/>
    <property type="match status" value="1"/>
</dbReference>
<comment type="similarity">
    <text evidence="4">Belongs to the eIF-3 subunit E family.</text>
</comment>
<comment type="subunit">
    <text evidence="4">Component of the eukaryotic translation initiation factor 3 (eIF-3) complex.</text>
</comment>
<feature type="domain" description="PCI" evidence="5">
    <location>
        <begin position="160"/>
        <end position="340"/>
    </location>
</feature>
<name>A0A2T0FML9_9ASCO</name>
<accession>A0A2T0FML9</accession>
<dbReference type="Gene3D" id="1.25.40.570">
    <property type="match status" value="1"/>
</dbReference>
<dbReference type="RefSeq" id="XP_024666177.1">
    <property type="nucleotide sequence ID" value="XM_024810409.1"/>
</dbReference>
<dbReference type="GO" id="GO:0008541">
    <property type="term" value="C:proteasome regulatory particle, lid subcomplex"/>
    <property type="evidence" value="ECO:0007669"/>
    <property type="project" value="UniProtKB-ARBA"/>
</dbReference>
<dbReference type="GO" id="GO:0005852">
    <property type="term" value="C:eukaryotic translation initiation factor 3 complex"/>
    <property type="evidence" value="ECO:0007669"/>
    <property type="project" value="InterPro"/>
</dbReference>
<evidence type="ECO:0000256" key="2">
    <source>
        <dbReference type="ARBA" id="ARBA00022540"/>
    </source>
</evidence>
<dbReference type="GO" id="GO:0003743">
    <property type="term" value="F:translation initiation factor activity"/>
    <property type="evidence" value="ECO:0007669"/>
    <property type="project" value="UniProtKB-KW"/>
</dbReference>
<dbReference type="OrthoDB" id="417252at2759"/>
<dbReference type="AlphaFoldDB" id="A0A2T0FML9"/>
<gene>
    <name evidence="6" type="ORF">B9G98_03852</name>
</gene>